<dbReference type="PROSITE" id="PS01152">
    <property type="entry name" value="HESB"/>
    <property type="match status" value="1"/>
</dbReference>
<keyword evidence="3" id="KW-1185">Reference proteome</keyword>
<dbReference type="InterPro" id="IPR016092">
    <property type="entry name" value="ATAP"/>
</dbReference>
<dbReference type="GO" id="GO:0051539">
    <property type="term" value="F:4 iron, 4 sulfur cluster binding"/>
    <property type="evidence" value="ECO:0007669"/>
    <property type="project" value="TreeGrafter"/>
</dbReference>
<dbReference type="SUPFAM" id="SSF89360">
    <property type="entry name" value="HesB-like domain"/>
    <property type="match status" value="1"/>
</dbReference>
<dbReference type="InterPro" id="IPR035903">
    <property type="entry name" value="HesB-like_dom_sf"/>
</dbReference>
<sequence>MIAVTENAVKHLRELLESKNAAAGTGLRLMVKRGGCAGLEYAMKLDTPGAADQVYGEGGVQVIVDPESLSFLDGSEIDYSDSLSDGGFKVNNPQAERTCGCGSSFEPRKADAP</sequence>
<dbReference type="PANTHER" id="PTHR43011">
    <property type="entry name" value="IRON-SULFUR CLUSTER ASSEMBLY 2 HOMOLOG, MITOCHONDRIAL"/>
    <property type="match status" value="1"/>
</dbReference>
<dbReference type="AlphaFoldDB" id="A0A366HPR8"/>
<dbReference type="InterPro" id="IPR000361">
    <property type="entry name" value="ATAP_core_dom"/>
</dbReference>
<dbReference type="Proteomes" id="UP000253426">
    <property type="component" value="Unassembled WGS sequence"/>
</dbReference>
<dbReference type="GO" id="GO:0051537">
    <property type="term" value="F:2 iron, 2 sulfur cluster binding"/>
    <property type="evidence" value="ECO:0007669"/>
    <property type="project" value="UniProtKB-ARBA"/>
</dbReference>
<accession>A0A366HPR8</accession>
<organism evidence="2 3">
    <name type="scientific">Roseimicrobium gellanilyticum</name>
    <dbReference type="NCBI Taxonomy" id="748857"/>
    <lineage>
        <taxon>Bacteria</taxon>
        <taxon>Pseudomonadati</taxon>
        <taxon>Verrucomicrobiota</taxon>
        <taxon>Verrucomicrobiia</taxon>
        <taxon>Verrucomicrobiales</taxon>
        <taxon>Verrucomicrobiaceae</taxon>
        <taxon>Roseimicrobium</taxon>
    </lineage>
</organism>
<dbReference type="GO" id="GO:0016226">
    <property type="term" value="P:iron-sulfur cluster assembly"/>
    <property type="evidence" value="ECO:0007669"/>
    <property type="project" value="InterPro"/>
</dbReference>
<evidence type="ECO:0000313" key="2">
    <source>
        <dbReference type="EMBL" id="RBP44521.1"/>
    </source>
</evidence>
<dbReference type="InterPro" id="IPR017870">
    <property type="entry name" value="FeS_cluster_insertion_CS"/>
</dbReference>
<name>A0A366HPR8_9BACT</name>
<dbReference type="Pfam" id="PF01521">
    <property type="entry name" value="Fe-S_biosyn"/>
    <property type="match status" value="1"/>
</dbReference>
<reference evidence="2 3" key="1">
    <citation type="submission" date="2018-06" db="EMBL/GenBank/DDBJ databases">
        <title>Genomic Encyclopedia of Type Strains, Phase IV (KMG-IV): sequencing the most valuable type-strain genomes for metagenomic binning, comparative biology and taxonomic classification.</title>
        <authorList>
            <person name="Goeker M."/>
        </authorList>
    </citation>
    <scope>NUCLEOTIDE SEQUENCE [LARGE SCALE GENOMIC DNA]</scope>
    <source>
        <strain evidence="2 3">DSM 25532</strain>
    </source>
</reference>
<dbReference type="OrthoDB" id="9801228at2"/>
<dbReference type="GO" id="GO:0005506">
    <property type="term" value="F:iron ion binding"/>
    <property type="evidence" value="ECO:0007669"/>
    <property type="project" value="TreeGrafter"/>
</dbReference>
<dbReference type="RefSeq" id="WP_113958915.1">
    <property type="nucleotide sequence ID" value="NZ_QNRR01000004.1"/>
</dbReference>
<evidence type="ECO:0000259" key="1">
    <source>
        <dbReference type="Pfam" id="PF01521"/>
    </source>
</evidence>
<dbReference type="NCBIfam" id="TIGR00049">
    <property type="entry name" value="iron-sulfur cluster assembly accessory protein"/>
    <property type="match status" value="1"/>
</dbReference>
<feature type="domain" description="Core" evidence="1">
    <location>
        <begin position="2"/>
        <end position="102"/>
    </location>
</feature>
<dbReference type="PANTHER" id="PTHR43011:SF1">
    <property type="entry name" value="IRON-SULFUR CLUSTER ASSEMBLY 2 HOMOLOG, MITOCHONDRIAL"/>
    <property type="match status" value="1"/>
</dbReference>
<dbReference type="Gene3D" id="2.60.300.12">
    <property type="entry name" value="HesB-like domain"/>
    <property type="match status" value="1"/>
</dbReference>
<evidence type="ECO:0000313" key="3">
    <source>
        <dbReference type="Proteomes" id="UP000253426"/>
    </source>
</evidence>
<proteinExistence type="predicted"/>
<comment type="caution">
    <text evidence="2">The sequence shown here is derived from an EMBL/GenBank/DDBJ whole genome shotgun (WGS) entry which is preliminary data.</text>
</comment>
<protein>
    <submittedName>
        <fullName evidence="2">Iron-sulfur cluster assembly protein</fullName>
    </submittedName>
</protein>
<gene>
    <name evidence="2" type="ORF">DES53_104342</name>
</gene>
<dbReference type="EMBL" id="QNRR01000004">
    <property type="protein sequence ID" value="RBP44521.1"/>
    <property type="molecule type" value="Genomic_DNA"/>
</dbReference>